<name>A0A1B1YD86_THEST</name>
<sequence length="118" mass="13809">MQIRTNIKQANKIKELIKKECANYVGGQCILLDTNCPQMGCIYSVLCKYFINSVLPLDKDLYKELLEGAGEETGLYTKQCKLCKKQFTTDKKNVLYCDKCKDKRRKETRRNSYYKNKD</sequence>
<dbReference type="Pfam" id="PF14194">
    <property type="entry name" value="Cys_rich_VLP"/>
    <property type="match status" value="1"/>
</dbReference>
<dbReference type="RefSeq" id="WP_065821319.1">
    <property type="nucleotide sequence ID" value="NZ_CP014672.1"/>
</dbReference>
<dbReference type="InterPro" id="IPR025973">
    <property type="entry name" value="Cys_rich_VLP_dom"/>
</dbReference>
<reference evidence="2 3" key="1">
    <citation type="submission" date="2016-02" db="EMBL/GenBank/DDBJ databases">
        <title>Comparison of Clostridium stercorarium subspecies using comparative genomics and transcriptomics.</title>
        <authorList>
            <person name="Schellenberg J."/>
            <person name="Thallinger G."/>
            <person name="Levin D.B."/>
            <person name="Zhang X."/>
            <person name="Alvare G."/>
            <person name="Fristensky B."/>
            <person name="Sparling R."/>
        </authorList>
    </citation>
    <scope>NUCLEOTIDE SEQUENCE [LARGE SCALE GENOMIC DNA]</scope>
    <source>
        <strain evidence="2 3">DSM 2910</strain>
    </source>
</reference>
<dbReference type="EMBL" id="CP014672">
    <property type="protein sequence ID" value="ANW98721.1"/>
    <property type="molecule type" value="Genomic_DNA"/>
</dbReference>
<dbReference type="OrthoDB" id="2055412at2"/>
<feature type="domain" description="Cysteine-rich VLP" evidence="1">
    <location>
        <begin position="8"/>
        <end position="58"/>
    </location>
</feature>
<organism evidence="2 3">
    <name type="scientific">Thermoclostridium stercorarium subsp. thermolacticum DSM 2910</name>
    <dbReference type="NCBI Taxonomy" id="1121336"/>
    <lineage>
        <taxon>Bacteria</taxon>
        <taxon>Bacillati</taxon>
        <taxon>Bacillota</taxon>
        <taxon>Clostridia</taxon>
        <taxon>Eubacteriales</taxon>
        <taxon>Oscillospiraceae</taxon>
        <taxon>Thermoclostridium</taxon>
    </lineage>
</organism>
<evidence type="ECO:0000313" key="3">
    <source>
        <dbReference type="Proteomes" id="UP000092971"/>
    </source>
</evidence>
<gene>
    <name evidence="2" type="ORF">CSTERTH_06600</name>
</gene>
<proteinExistence type="predicted"/>
<dbReference type="Proteomes" id="UP000092971">
    <property type="component" value="Chromosome"/>
</dbReference>
<dbReference type="AlphaFoldDB" id="A0A1B1YD86"/>
<accession>A0A1B1YD86</accession>
<evidence type="ECO:0000259" key="1">
    <source>
        <dbReference type="Pfam" id="PF14194"/>
    </source>
</evidence>
<evidence type="ECO:0000313" key="2">
    <source>
        <dbReference type="EMBL" id="ANW98721.1"/>
    </source>
</evidence>
<protein>
    <recommendedName>
        <fullName evidence="1">Cysteine-rich VLP domain-containing protein</fullName>
    </recommendedName>
</protein>